<comment type="caution">
    <text evidence="2">The sequence shown here is derived from an EMBL/GenBank/DDBJ whole genome shotgun (WGS) entry which is preliminary data.</text>
</comment>
<evidence type="ECO:0000313" key="2">
    <source>
        <dbReference type="EMBL" id="RXN29043.1"/>
    </source>
</evidence>
<gene>
    <name evidence="2" type="ORF">ROHU_018772</name>
</gene>
<reference evidence="2 3" key="1">
    <citation type="submission" date="2018-03" db="EMBL/GenBank/DDBJ databases">
        <title>Draft genome sequence of Rohu Carp (Labeo rohita).</title>
        <authorList>
            <person name="Das P."/>
            <person name="Kushwaha B."/>
            <person name="Joshi C.G."/>
            <person name="Kumar D."/>
            <person name="Nagpure N.S."/>
            <person name="Sahoo L."/>
            <person name="Das S.P."/>
            <person name="Bit A."/>
            <person name="Patnaik S."/>
            <person name="Meher P.K."/>
            <person name="Jayasankar P."/>
            <person name="Koringa P.G."/>
            <person name="Patel N.V."/>
            <person name="Hinsu A.T."/>
            <person name="Kumar R."/>
            <person name="Pandey M."/>
            <person name="Agarwal S."/>
            <person name="Srivastava S."/>
            <person name="Singh M."/>
            <person name="Iquebal M.A."/>
            <person name="Jaiswal S."/>
            <person name="Angadi U.B."/>
            <person name="Kumar N."/>
            <person name="Raza M."/>
            <person name="Shah T.M."/>
            <person name="Rai A."/>
            <person name="Jena J.K."/>
        </authorList>
    </citation>
    <scope>NUCLEOTIDE SEQUENCE [LARGE SCALE GENOMIC DNA]</scope>
    <source>
        <strain evidence="2">DASCIFA01</strain>
        <tissue evidence="2">Testis</tissue>
    </source>
</reference>
<feature type="region of interest" description="Disordered" evidence="1">
    <location>
        <begin position="86"/>
        <end position="121"/>
    </location>
</feature>
<keyword evidence="3" id="KW-1185">Reference proteome</keyword>
<protein>
    <submittedName>
        <fullName evidence="2">Uncharacterized protein</fullName>
    </submittedName>
</protein>
<dbReference type="EMBL" id="QBIY01011822">
    <property type="protein sequence ID" value="RXN29043.1"/>
    <property type="molecule type" value="Genomic_DNA"/>
</dbReference>
<organism evidence="2 3">
    <name type="scientific">Labeo rohita</name>
    <name type="common">Indian major carp</name>
    <name type="synonym">Cyprinus rohita</name>
    <dbReference type="NCBI Taxonomy" id="84645"/>
    <lineage>
        <taxon>Eukaryota</taxon>
        <taxon>Metazoa</taxon>
        <taxon>Chordata</taxon>
        <taxon>Craniata</taxon>
        <taxon>Vertebrata</taxon>
        <taxon>Euteleostomi</taxon>
        <taxon>Actinopterygii</taxon>
        <taxon>Neopterygii</taxon>
        <taxon>Teleostei</taxon>
        <taxon>Ostariophysi</taxon>
        <taxon>Cypriniformes</taxon>
        <taxon>Cyprinidae</taxon>
        <taxon>Labeoninae</taxon>
        <taxon>Labeonini</taxon>
        <taxon>Labeo</taxon>
    </lineage>
</organism>
<proteinExistence type="predicted"/>
<evidence type="ECO:0000256" key="1">
    <source>
        <dbReference type="SAM" id="MobiDB-lite"/>
    </source>
</evidence>
<name>A0A498N9Q0_LABRO</name>
<sequence length="121" mass="13698">MRMYIWLYSQHTNTKLTCLWTGEIDTVTEIRTEDLGKVRGHRQLSPFTLTPRDVRKILIGHGGPPGHSGSNNMMLSFQYLTSSQDKKKDKAIENGETGCPQDGTEVERSTTGGRRMWKLAD</sequence>
<dbReference type="Proteomes" id="UP000290572">
    <property type="component" value="Unassembled WGS sequence"/>
</dbReference>
<dbReference type="AlphaFoldDB" id="A0A498N9Q0"/>
<accession>A0A498N9Q0</accession>
<evidence type="ECO:0000313" key="3">
    <source>
        <dbReference type="Proteomes" id="UP000290572"/>
    </source>
</evidence>